<organism evidence="4 5">
    <name type="scientific">Stylophora pistillata</name>
    <name type="common">Smooth cauliflower coral</name>
    <dbReference type="NCBI Taxonomy" id="50429"/>
    <lineage>
        <taxon>Eukaryota</taxon>
        <taxon>Metazoa</taxon>
        <taxon>Cnidaria</taxon>
        <taxon>Anthozoa</taxon>
        <taxon>Hexacorallia</taxon>
        <taxon>Scleractinia</taxon>
        <taxon>Astrocoeniina</taxon>
        <taxon>Pocilloporidae</taxon>
        <taxon>Stylophora</taxon>
    </lineage>
</organism>
<feature type="compositionally biased region" description="Polar residues" evidence="2">
    <location>
        <begin position="236"/>
        <end position="246"/>
    </location>
</feature>
<feature type="domain" description="PIN" evidence="3">
    <location>
        <begin position="365"/>
        <end position="509"/>
    </location>
</feature>
<gene>
    <name evidence="4" type="primary">Swt1</name>
    <name evidence="4" type="ORF">AWC38_SpisGene7149</name>
</gene>
<dbReference type="InterPro" id="IPR002716">
    <property type="entry name" value="PIN_dom"/>
</dbReference>
<proteinExistence type="predicted"/>
<dbReference type="Gene3D" id="3.40.50.1010">
    <property type="entry name" value="5'-nuclease"/>
    <property type="match status" value="1"/>
</dbReference>
<dbReference type="EMBL" id="LSMT01000089">
    <property type="protein sequence ID" value="PFX28137.1"/>
    <property type="molecule type" value="Genomic_DNA"/>
</dbReference>
<feature type="region of interest" description="Disordered" evidence="2">
    <location>
        <begin position="233"/>
        <end position="267"/>
    </location>
</feature>
<dbReference type="Pfam" id="PF13638">
    <property type="entry name" value="PIN_4"/>
    <property type="match status" value="1"/>
</dbReference>
<dbReference type="STRING" id="50429.A0A2B4SHY0"/>
<dbReference type="CDD" id="cd18727">
    <property type="entry name" value="PIN_Swt1-like"/>
    <property type="match status" value="1"/>
</dbReference>
<protein>
    <submittedName>
        <fullName evidence="4">Transcriptional protein SWT1</fullName>
    </submittedName>
</protein>
<comment type="caution">
    <text evidence="4">The sequence shown here is derived from an EMBL/GenBank/DDBJ whole genome shotgun (WGS) entry which is preliminary data.</text>
</comment>
<keyword evidence="5" id="KW-1185">Reference proteome</keyword>
<feature type="compositionally biased region" description="Polar residues" evidence="2">
    <location>
        <begin position="723"/>
        <end position="738"/>
    </location>
</feature>
<evidence type="ECO:0000256" key="2">
    <source>
        <dbReference type="SAM" id="MobiDB-lite"/>
    </source>
</evidence>
<feature type="compositionally biased region" description="Basic residues" evidence="2">
    <location>
        <begin position="61"/>
        <end position="72"/>
    </location>
</feature>
<evidence type="ECO:0000313" key="4">
    <source>
        <dbReference type="EMBL" id="PFX28137.1"/>
    </source>
</evidence>
<name>A0A2B4SHY0_STYPI</name>
<dbReference type="Proteomes" id="UP000225706">
    <property type="component" value="Unassembled WGS sequence"/>
</dbReference>
<keyword evidence="1" id="KW-0175">Coiled coil</keyword>
<feature type="region of interest" description="Disordered" evidence="2">
    <location>
        <begin position="38"/>
        <end position="98"/>
    </location>
</feature>
<reference evidence="5" key="1">
    <citation type="journal article" date="2017" name="bioRxiv">
        <title>Comparative analysis of the genomes of Stylophora pistillata and Acropora digitifera provides evidence for extensive differences between species of corals.</title>
        <authorList>
            <person name="Voolstra C.R."/>
            <person name="Li Y."/>
            <person name="Liew Y.J."/>
            <person name="Baumgarten S."/>
            <person name="Zoccola D."/>
            <person name="Flot J.-F."/>
            <person name="Tambutte S."/>
            <person name="Allemand D."/>
            <person name="Aranda M."/>
        </authorList>
    </citation>
    <scope>NUCLEOTIDE SEQUENCE [LARGE SCALE GENOMIC DNA]</scope>
</reference>
<dbReference type="PANTHER" id="PTHR16161:SF0">
    <property type="entry name" value="TRANSCRIPTIONAL PROTEIN SWT1"/>
    <property type="match status" value="1"/>
</dbReference>
<feature type="compositionally biased region" description="Polar residues" evidence="2">
    <location>
        <begin position="81"/>
        <end position="90"/>
    </location>
</feature>
<feature type="region of interest" description="Disordered" evidence="2">
    <location>
        <begin position="712"/>
        <end position="738"/>
    </location>
</feature>
<evidence type="ECO:0000256" key="1">
    <source>
        <dbReference type="SAM" id="Coils"/>
    </source>
</evidence>
<dbReference type="SUPFAM" id="SSF88723">
    <property type="entry name" value="PIN domain-like"/>
    <property type="match status" value="1"/>
</dbReference>
<dbReference type="PANTHER" id="PTHR16161">
    <property type="entry name" value="TRANSCRIPTIONAL PROTEIN SWT1"/>
    <property type="match status" value="1"/>
</dbReference>
<dbReference type="AlphaFoldDB" id="A0A2B4SHY0"/>
<evidence type="ECO:0000313" key="5">
    <source>
        <dbReference type="Proteomes" id="UP000225706"/>
    </source>
</evidence>
<dbReference type="GO" id="GO:0005634">
    <property type="term" value="C:nucleus"/>
    <property type="evidence" value="ECO:0007669"/>
    <property type="project" value="TreeGrafter"/>
</dbReference>
<feature type="coiled-coil region" evidence="1">
    <location>
        <begin position="314"/>
        <end position="341"/>
    </location>
</feature>
<feature type="compositionally biased region" description="Polar residues" evidence="2">
    <location>
        <begin position="258"/>
        <end position="267"/>
    </location>
</feature>
<accession>A0A2B4SHY0</accession>
<dbReference type="InterPro" id="IPR029060">
    <property type="entry name" value="PIN-like_dom_sf"/>
</dbReference>
<dbReference type="SMART" id="SM00670">
    <property type="entry name" value="PINc"/>
    <property type="match status" value="1"/>
</dbReference>
<dbReference type="InterPro" id="IPR052626">
    <property type="entry name" value="SWT1_Regulator"/>
</dbReference>
<dbReference type="OrthoDB" id="548295at2759"/>
<evidence type="ECO:0000259" key="3">
    <source>
        <dbReference type="SMART" id="SM00670"/>
    </source>
</evidence>
<sequence>MSESDCLVRALEVEPHDIYCLKEDECWKLPLDIPAIHDDSSAHSKGSVSKKECGSDGSSTRKNKKKSKKHKMPNPEHSVSGKLSSPTGHSSQEKKLPKMTETMLNSSRQEQIYSNSKAYRISAWVDSVDTTYTPSEQGSCVSEPCVQGSYAESDQVSVDDFPLKMLCRRPINEQNVPVNATGKLLKKKIINMNKINHNARIDSKYMSHPYKKGYMPSGVNVPLHNGISRNFKQEKQTPTSSSTIHTPFSPLSRHPTVPGTNSHKTDSCQKLVTSSVAYQTPTEEEMPLDSQISFNSYGNAAYETETSKPQQFDSNDVAMEIDNYEELKDQIRAELQGIRSEFVLDPLKVEAESSRPSAVSYKDTLYVILDTNVLLSHLKLISELKDFPIEGVARPVLVVPWIVIQELDSLKSDSWRIKRGKLVTDTNQNGRLGVDILARQAVRFLHLCFESNHARVRGQTVSEAREMMESCTIENPNNDDKILQCCLLFQRKAENGFAVLFSNDQNLCSKAIINGIKAFNHQSLVTGLKELFQSSALVLKKDYFQDYYKELQKQEVLAEKRAKADDLVCELQCVMREGLAVVVETEMRAAYEDLWDKIVFIKPPWTLADLLQLLDKHWIAVFGQVFKRNIRTTVENLRKHFSGSGGSPGCLANASVLLDQAHDLFECIAQRSCYNGAITKCVTAILVLQRKCKEFRSVQVQSTGAQSSVVMGTPQVPALHGPGTSNSPRSSSNETVQENFSLRFEEGSEESSIVHEINTAQADSNPHALVLSTFETIWNAVNQFSAQIFNGVGFPHPIPQNVLKDLAQPSSEQAVQFLSRLCSCLAFVVTAIQSVLQEPKGSERGNFQMFENLLQAVTQFLQEILSMNTNVTATDLFKFARDPNTRMGLIQGCSQLDRALATLQQCSTWVVSSEL</sequence>